<evidence type="ECO:0000256" key="10">
    <source>
        <dbReference type="ARBA" id="ARBA00023319"/>
    </source>
</evidence>
<evidence type="ECO:0000256" key="12">
    <source>
        <dbReference type="SAM" id="SignalP"/>
    </source>
</evidence>
<feature type="chain" id="PRO_5019282741" description="Ig-like domain-containing protein" evidence="12">
    <location>
        <begin position="24"/>
        <end position="527"/>
    </location>
</feature>
<keyword evidence="5" id="KW-0130">Cell adhesion</keyword>
<dbReference type="EMBL" id="BEZZ01000407">
    <property type="protein sequence ID" value="GCC31989.1"/>
    <property type="molecule type" value="Genomic_DNA"/>
</dbReference>
<evidence type="ECO:0000256" key="11">
    <source>
        <dbReference type="SAM" id="Phobius"/>
    </source>
</evidence>
<feature type="domain" description="Ig-like" evidence="13">
    <location>
        <begin position="302"/>
        <end position="385"/>
    </location>
</feature>
<dbReference type="PRINTS" id="PR01474">
    <property type="entry name" value="VCAM1"/>
</dbReference>
<evidence type="ECO:0000256" key="2">
    <source>
        <dbReference type="ARBA" id="ARBA00022692"/>
    </source>
</evidence>
<evidence type="ECO:0000256" key="9">
    <source>
        <dbReference type="ARBA" id="ARBA00023180"/>
    </source>
</evidence>
<dbReference type="InterPro" id="IPR003599">
    <property type="entry name" value="Ig_sub"/>
</dbReference>
<dbReference type="SMART" id="SM00408">
    <property type="entry name" value="IGc2"/>
    <property type="match status" value="4"/>
</dbReference>
<dbReference type="InterPro" id="IPR003989">
    <property type="entry name" value="VCAM-1"/>
</dbReference>
<dbReference type="InterPro" id="IPR013098">
    <property type="entry name" value="Ig_I-set"/>
</dbReference>
<evidence type="ECO:0000256" key="4">
    <source>
        <dbReference type="ARBA" id="ARBA00022737"/>
    </source>
</evidence>
<evidence type="ECO:0000259" key="13">
    <source>
        <dbReference type="PROSITE" id="PS50835"/>
    </source>
</evidence>
<organism evidence="14 15">
    <name type="scientific">Chiloscyllium punctatum</name>
    <name type="common">Brownbanded bambooshark</name>
    <name type="synonym">Hemiscyllium punctatum</name>
    <dbReference type="NCBI Taxonomy" id="137246"/>
    <lineage>
        <taxon>Eukaryota</taxon>
        <taxon>Metazoa</taxon>
        <taxon>Chordata</taxon>
        <taxon>Craniata</taxon>
        <taxon>Vertebrata</taxon>
        <taxon>Chondrichthyes</taxon>
        <taxon>Elasmobranchii</taxon>
        <taxon>Galeomorphii</taxon>
        <taxon>Galeoidea</taxon>
        <taxon>Orectolobiformes</taxon>
        <taxon>Hemiscylliidae</taxon>
        <taxon>Chiloscyllium</taxon>
    </lineage>
</organism>
<dbReference type="Proteomes" id="UP000287033">
    <property type="component" value="Unassembled WGS sequence"/>
</dbReference>
<dbReference type="SUPFAM" id="SSF48726">
    <property type="entry name" value="Immunoglobulin"/>
    <property type="match status" value="5"/>
</dbReference>
<dbReference type="PANTHER" id="PTHR45080">
    <property type="entry name" value="CONTACTIN 5"/>
    <property type="match status" value="1"/>
</dbReference>
<accession>A0A401SNL7</accession>
<dbReference type="InterPro" id="IPR013783">
    <property type="entry name" value="Ig-like_fold"/>
</dbReference>
<dbReference type="SMART" id="SM00409">
    <property type="entry name" value="IG"/>
    <property type="match status" value="4"/>
</dbReference>
<evidence type="ECO:0000313" key="15">
    <source>
        <dbReference type="Proteomes" id="UP000287033"/>
    </source>
</evidence>
<feature type="domain" description="Ig-like" evidence="13">
    <location>
        <begin position="386"/>
        <end position="472"/>
    </location>
</feature>
<keyword evidence="6 11" id="KW-1133">Transmembrane helix</keyword>
<reference evidence="14 15" key="1">
    <citation type="journal article" date="2018" name="Nat. Ecol. Evol.">
        <title>Shark genomes provide insights into elasmobranch evolution and the origin of vertebrates.</title>
        <authorList>
            <person name="Hara Y"/>
            <person name="Yamaguchi K"/>
            <person name="Onimaru K"/>
            <person name="Kadota M"/>
            <person name="Koyanagi M"/>
            <person name="Keeley SD"/>
            <person name="Tatsumi K"/>
            <person name="Tanaka K"/>
            <person name="Motone F"/>
            <person name="Kageyama Y"/>
            <person name="Nozu R"/>
            <person name="Adachi N"/>
            <person name="Nishimura O"/>
            <person name="Nakagawa R"/>
            <person name="Tanegashima C"/>
            <person name="Kiyatake I"/>
            <person name="Matsumoto R"/>
            <person name="Murakumo K"/>
            <person name="Nishida K"/>
            <person name="Terakita A"/>
            <person name="Kuratani S"/>
            <person name="Sato K"/>
            <person name="Hyodo S Kuraku.S."/>
        </authorList>
    </citation>
    <scope>NUCLEOTIDE SEQUENCE [LARGE SCALE GENOMIC DNA]</scope>
</reference>
<dbReference type="OrthoDB" id="10045578at2759"/>
<keyword evidence="9" id="KW-0325">Glycoprotein</keyword>
<comment type="caution">
    <text evidence="14">The sequence shown here is derived from an EMBL/GenBank/DDBJ whole genome shotgun (WGS) entry which is preliminary data.</text>
</comment>
<keyword evidence="15" id="KW-1185">Reference proteome</keyword>
<keyword evidence="8" id="KW-1015">Disulfide bond</keyword>
<evidence type="ECO:0000256" key="5">
    <source>
        <dbReference type="ARBA" id="ARBA00022889"/>
    </source>
</evidence>
<protein>
    <recommendedName>
        <fullName evidence="13">Ig-like domain-containing protein</fullName>
    </recommendedName>
</protein>
<sequence>MAARTSHLYFVLTLKFLLTTVCSFQIQLQPESLPWIRVGQELVLRCESKECPSPSFSWRTGIDKPLGGKVNTQGSVSTLTFSPVTRQNENTFICVATCGDQKKQKSREVNVYSFPDALILETVGTLEVGKKSTVTCTVPDVYPPGRVEVKLMKGKTILAEKQHFEEDRITLSNELIPTLDDSGQEITCQAQFYIQKISKSLEGKLTLQVLYAPRMTEISVTPSATVREGQDLQLTCTAQSKPTASFVWSKLSAQGWSLIAQNKSTLQLPKAQLTDSGIYRCEANNRLGQEAKQVQIHVLTAPRNTHLTISPSVVKEGQRVTITCTSHSNPSAQIVLSKKTESGQKNLHAKNGTFIIDAAQSSDEGQYECEARNDLGIQIQNTELIVQVLTVWVHPSNLVNEGENVTIGCTVHSNFSANFTWKKMENNSETILPSTNDSFSILQITQSDAGHYIVEVVNELGNQTGTVNIHVNETKLSAPIAEKPRGILETACVGASLGSAGLLLGMTYYIYRRSNCKGSYKMATQQV</sequence>
<keyword evidence="2 11" id="KW-0812">Transmembrane</keyword>
<proteinExistence type="predicted"/>
<dbReference type="OMA" id="LMRIQWL"/>
<dbReference type="GO" id="GO:0007156">
    <property type="term" value="P:homophilic cell adhesion via plasma membrane adhesion molecules"/>
    <property type="evidence" value="ECO:0007669"/>
    <property type="project" value="TreeGrafter"/>
</dbReference>
<dbReference type="AlphaFoldDB" id="A0A401SNL7"/>
<dbReference type="Pfam" id="PF21146">
    <property type="entry name" value="ICAM1_3_5_D2"/>
    <property type="match status" value="1"/>
</dbReference>
<dbReference type="PRINTS" id="PR01472">
    <property type="entry name" value="ICAMVCAM1"/>
</dbReference>
<dbReference type="InterPro" id="IPR003987">
    <property type="entry name" value="ICAM_VCAM_N"/>
</dbReference>
<dbReference type="InterPro" id="IPR036179">
    <property type="entry name" value="Ig-like_dom_sf"/>
</dbReference>
<evidence type="ECO:0000256" key="7">
    <source>
        <dbReference type="ARBA" id="ARBA00023136"/>
    </source>
</evidence>
<evidence type="ECO:0000256" key="1">
    <source>
        <dbReference type="ARBA" id="ARBA00004479"/>
    </source>
</evidence>
<dbReference type="InterPro" id="IPR050958">
    <property type="entry name" value="Cell_Adh-Cytoskel_Orgn"/>
</dbReference>
<dbReference type="CDD" id="cd00096">
    <property type="entry name" value="Ig"/>
    <property type="match status" value="1"/>
</dbReference>
<feature type="signal peptide" evidence="12">
    <location>
        <begin position="1"/>
        <end position="23"/>
    </location>
</feature>
<feature type="domain" description="Ig-like" evidence="13">
    <location>
        <begin position="39"/>
        <end position="110"/>
    </location>
</feature>
<keyword evidence="4" id="KW-0677">Repeat</keyword>
<comment type="subcellular location">
    <subcellularLocation>
        <location evidence="1">Membrane</location>
        <topology evidence="1">Single-pass type I membrane protein</topology>
    </subcellularLocation>
</comment>
<dbReference type="InterPro" id="IPR003598">
    <property type="entry name" value="Ig_sub2"/>
</dbReference>
<evidence type="ECO:0000256" key="3">
    <source>
        <dbReference type="ARBA" id="ARBA00022729"/>
    </source>
</evidence>
<dbReference type="Gene3D" id="2.60.40.10">
    <property type="entry name" value="Immunoglobulins"/>
    <property type="match status" value="5"/>
</dbReference>
<evidence type="ECO:0000256" key="6">
    <source>
        <dbReference type="ARBA" id="ARBA00022989"/>
    </source>
</evidence>
<dbReference type="Pfam" id="PF07679">
    <property type="entry name" value="I-set"/>
    <property type="match status" value="1"/>
</dbReference>
<keyword evidence="3 12" id="KW-0732">Signal</keyword>
<dbReference type="PANTHER" id="PTHR45080:SF8">
    <property type="entry name" value="IG-LIKE DOMAIN-CONTAINING PROTEIN"/>
    <property type="match status" value="1"/>
</dbReference>
<keyword evidence="10" id="KW-0393">Immunoglobulin domain</keyword>
<dbReference type="FunFam" id="2.60.40.10:FF:000625">
    <property type="entry name" value="Vascular cell adhesion molecule 1"/>
    <property type="match status" value="1"/>
</dbReference>
<evidence type="ECO:0000256" key="8">
    <source>
        <dbReference type="ARBA" id="ARBA00023157"/>
    </source>
</evidence>
<gene>
    <name evidence="14" type="ORF">chiPu_0010449</name>
</gene>
<feature type="domain" description="Ig-like" evidence="13">
    <location>
        <begin position="213"/>
        <end position="297"/>
    </location>
</feature>
<dbReference type="GO" id="GO:0005886">
    <property type="term" value="C:plasma membrane"/>
    <property type="evidence" value="ECO:0007669"/>
    <property type="project" value="TreeGrafter"/>
</dbReference>
<feature type="transmembrane region" description="Helical" evidence="11">
    <location>
        <begin position="493"/>
        <end position="511"/>
    </location>
</feature>
<dbReference type="Pfam" id="PF13927">
    <property type="entry name" value="Ig_3"/>
    <property type="match status" value="3"/>
</dbReference>
<dbReference type="PROSITE" id="PS50835">
    <property type="entry name" value="IG_LIKE"/>
    <property type="match status" value="4"/>
</dbReference>
<keyword evidence="7 11" id="KW-0472">Membrane</keyword>
<dbReference type="InterPro" id="IPR007110">
    <property type="entry name" value="Ig-like_dom"/>
</dbReference>
<dbReference type="STRING" id="137246.A0A401SNL7"/>
<dbReference type="InterPro" id="IPR048679">
    <property type="entry name" value="ICAM1_3_5_D2"/>
</dbReference>
<evidence type="ECO:0000313" key="14">
    <source>
        <dbReference type="EMBL" id="GCC31989.1"/>
    </source>
</evidence>
<name>A0A401SNL7_CHIPU</name>